<evidence type="ECO:0000256" key="3">
    <source>
        <dbReference type="ARBA" id="ARBA00022759"/>
    </source>
</evidence>
<dbReference type="SMART" id="SM00535">
    <property type="entry name" value="RIBOc"/>
    <property type="match status" value="1"/>
</dbReference>
<evidence type="ECO:0000259" key="6">
    <source>
        <dbReference type="PROSITE" id="PS50137"/>
    </source>
</evidence>
<evidence type="ECO:0000256" key="5">
    <source>
        <dbReference type="ARBA" id="ARBA00022884"/>
    </source>
</evidence>
<reference evidence="8" key="1">
    <citation type="journal article" date="2020" name="Nature">
        <title>Giant virus diversity and host interactions through global metagenomics.</title>
        <authorList>
            <person name="Schulz F."/>
            <person name="Roux S."/>
            <person name="Paez-Espino D."/>
            <person name="Jungbluth S."/>
            <person name="Walsh D.A."/>
            <person name="Denef V.J."/>
            <person name="McMahon K.D."/>
            <person name="Konstantinidis K.T."/>
            <person name="Eloe-Fadrosh E.A."/>
            <person name="Kyrpides N.C."/>
            <person name="Woyke T."/>
        </authorList>
    </citation>
    <scope>NUCLEOTIDE SEQUENCE</scope>
    <source>
        <strain evidence="8">GVMAG-S-3300013094-100</strain>
    </source>
</reference>
<feature type="domain" description="DRBM" evidence="6">
    <location>
        <begin position="229"/>
        <end position="299"/>
    </location>
</feature>
<evidence type="ECO:0000256" key="1">
    <source>
        <dbReference type="ARBA" id="ARBA00010183"/>
    </source>
</evidence>
<dbReference type="PANTHER" id="PTHR11207">
    <property type="entry name" value="RIBONUCLEASE III"/>
    <property type="match status" value="1"/>
</dbReference>
<dbReference type="SUPFAM" id="SSF54768">
    <property type="entry name" value="dsRNA-binding domain-like"/>
    <property type="match status" value="1"/>
</dbReference>
<evidence type="ECO:0000256" key="4">
    <source>
        <dbReference type="ARBA" id="ARBA00022801"/>
    </source>
</evidence>
<dbReference type="SUPFAM" id="SSF69065">
    <property type="entry name" value="RNase III domain-like"/>
    <property type="match status" value="1"/>
</dbReference>
<dbReference type="GO" id="GO:0005634">
    <property type="term" value="C:nucleus"/>
    <property type="evidence" value="ECO:0007669"/>
    <property type="project" value="TreeGrafter"/>
</dbReference>
<dbReference type="InterPro" id="IPR000999">
    <property type="entry name" value="RNase_III_dom"/>
</dbReference>
<dbReference type="PANTHER" id="PTHR11207:SF0">
    <property type="entry name" value="RIBONUCLEASE 3"/>
    <property type="match status" value="1"/>
</dbReference>
<dbReference type="GO" id="GO:0006364">
    <property type="term" value="P:rRNA processing"/>
    <property type="evidence" value="ECO:0007669"/>
    <property type="project" value="InterPro"/>
</dbReference>
<evidence type="ECO:0008006" key="9">
    <source>
        <dbReference type="Google" id="ProtNLM"/>
    </source>
</evidence>
<organism evidence="8">
    <name type="scientific">viral metagenome</name>
    <dbReference type="NCBI Taxonomy" id="1070528"/>
    <lineage>
        <taxon>unclassified sequences</taxon>
        <taxon>metagenomes</taxon>
        <taxon>organismal metagenomes</taxon>
    </lineage>
</organism>
<accession>A0A6C0KXH1</accession>
<keyword evidence="3" id="KW-0255">Endonuclease</keyword>
<dbReference type="InterPro" id="IPR036389">
    <property type="entry name" value="RNase_III_sf"/>
</dbReference>
<dbReference type="InterPro" id="IPR011907">
    <property type="entry name" value="RNase_III"/>
</dbReference>
<keyword evidence="5" id="KW-0694">RNA-binding</keyword>
<dbReference type="PROSITE" id="PS50142">
    <property type="entry name" value="RNASE_3_2"/>
    <property type="match status" value="1"/>
</dbReference>
<dbReference type="GO" id="GO:0010468">
    <property type="term" value="P:regulation of gene expression"/>
    <property type="evidence" value="ECO:0007669"/>
    <property type="project" value="TreeGrafter"/>
</dbReference>
<dbReference type="EMBL" id="MN740977">
    <property type="protein sequence ID" value="QHU21028.1"/>
    <property type="molecule type" value="Genomic_DNA"/>
</dbReference>
<dbReference type="HAMAP" id="MF_00104">
    <property type="entry name" value="RNase_III"/>
    <property type="match status" value="1"/>
</dbReference>
<dbReference type="PROSITE" id="PS50137">
    <property type="entry name" value="DS_RBD"/>
    <property type="match status" value="1"/>
</dbReference>
<keyword evidence="2" id="KW-0540">Nuclease</keyword>
<evidence type="ECO:0000256" key="2">
    <source>
        <dbReference type="ARBA" id="ARBA00022722"/>
    </source>
</evidence>
<dbReference type="InterPro" id="IPR014720">
    <property type="entry name" value="dsRBD_dom"/>
</dbReference>
<dbReference type="PROSITE" id="PS00517">
    <property type="entry name" value="RNASE_3_1"/>
    <property type="match status" value="1"/>
</dbReference>
<sequence>MHSRAISLHNKTQQIETEELPYNPKNVLLQHEDLRAFFDTNGLEGVKYNNINLYRNALVHRSYCTMKNADFESGNERCPDGCLPLQEMSYERLEFLGDSILGVIVSTYLYERYPDQSEGFLSRMRTKLVNGKMLGFLAGKIGLEKFAIISKQIEETGGRNNYKIMEDMFEAFIGAICMDFQNESDYVIMPEKMKITPLTGAGYYIAEMWVIGIIEKFIDFAELIQIKTNFKDMLSKYMQHTHQDAPRFFEISVDIRDNKKVFTYCVKNKYNTVLGNAKGDSKRDAENNASREALLYYSQPLE</sequence>
<name>A0A6C0KXH1_9ZZZZ</name>
<comment type="similarity">
    <text evidence="1">Belongs to the ribonuclease III family.</text>
</comment>
<keyword evidence="4" id="KW-0378">Hydrolase</keyword>
<dbReference type="Pfam" id="PF00035">
    <property type="entry name" value="dsrm"/>
    <property type="match status" value="1"/>
</dbReference>
<feature type="domain" description="RNase III" evidence="7">
    <location>
        <begin position="45"/>
        <end position="181"/>
    </location>
</feature>
<evidence type="ECO:0000259" key="7">
    <source>
        <dbReference type="PROSITE" id="PS50142"/>
    </source>
</evidence>
<evidence type="ECO:0000313" key="8">
    <source>
        <dbReference type="EMBL" id="QHU21028.1"/>
    </source>
</evidence>
<dbReference type="GO" id="GO:0003725">
    <property type="term" value="F:double-stranded RNA binding"/>
    <property type="evidence" value="ECO:0007669"/>
    <property type="project" value="TreeGrafter"/>
</dbReference>
<protein>
    <recommendedName>
        <fullName evidence="9">RNase III domain-containing protein</fullName>
    </recommendedName>
</protein>
<dbReference type="Gene3D" id="3.30.160.20">
    <property type="match status" value="1"/>
</dbReference>
<dbReference type="AlphaFoldDB" id="A0A6C0KXH1"/>
<proteinExistence type="inferred from homology"/>
<dbReference type="Gene3D" id="1.10.1520.10">
    <property type="entry name" value="Ribonuclease III domain"/>
    <property type="match status" value="1"/>
</dbReference>
<dbReference type="Pfam" id="PF14622">
    <property type="entry name" value="Ribonucleas_3_3"/>
    <property type="match status" value="1"/>
</dbReference>
<dbReference type="CDD" id="cd00593">
    <property type="entry name" value="RIBOc"/>
    <property type="match status" value="1"/>
</dbReference>
<dbReference type="GO" id="GO:0004525">
    <property type="term" value="F:ribonuclease III activity"/>
    <property type="evidence" value="ECO:0007669"/>
    <property type="project" value="InterPro"/>
</dbReference>